<evidence type="ECO:0000313" key="11">
    <source>
        <dbReference type="Proteomes" id="UP000182427"/>
    </source>
</evidence>
<evidence type="ECO:0000256" key="3">
    <source>
        <dbReference type="ARBA" id="ARBA00023015"/>
    </source>
</evidence>
<dbReference type="SMART" id="SM00862">
    <property type="entry name" value="Trans_reg_C"/>
    <property type="match status" value="1"/>
</dbReference>
<dbReference type="GO" id="GO:0000976">
    <property type="term" value="F:transcription cis-regulatory region binding"/>
    <property type="evidence" value="ECO:0007669"/>
    <property type="project" value="TreeGrafter"/>
</dbReference>
<reference evidence="10 11" key="1">
    <citation type="submission" date="2016-10" db="EMBL/GenBank/DDBJ databases">
        <authorList>
            <person name="de Groot N.N."/>
        </authorList>
    </citation>
    <scope>NUCLEOTIDE SEQUENCE [LARGE SCALE GENOMIC DNA]</scope>
    <source>
        <strain evidence="10 11">GAS232</strain>
    </source>
</reference>
<name>A0A1G7IC66_9BACT</name>
<dbReference type="SMART" id="SM00448">
    <property type="entry name" value="REC"/>
    <property type="match status" value="1"/>
</dbReference>
<evidence type="ECO:0000256" key="1">
    <source>
        <dbReference type="ARBA" id="ARBA00022553"/>
    </source>
</evidence>
<dbReference type="Gene3D" id="3.40.50.2300">
    <property type="match status" value="1"/>
</dbReference>
<dbReference type="Pfam" id="PF00072">
    <property type="entry name" value="Response_reg"/>
    <property type="match status" value="1"/>
</dbReference>
<dbReference type="InterPro" id="IPR039420">
    <property type="entry name" value="WalR-like"/>
</dbReference>
<evidence type="ECO:0000256" key="6">
    <source>
        <dbReference type="PROSITE-ProRule" id="PRU00169"/>
    </source>
</evidence>
<dbReference type="PANTHER" id="PTHR48111">
    <property type="entry name" value="REGULATOR OF RPOS"/>
    <property type="match status" value="1"/>
</dbReference>
<accession>A0A1G7IC66</accession>
<keyword evidence="4 7" id="KW-0238">DNA-binding</keyword>
<dbReference type="EMBL" id="LT629690">
    <property type="protein sequence ID" value="SDF10096.1"/>
    <property type="molecule type" value="Genomic_DNA"/>
</dbReference>
<feature type="domain" description="Response regulatory" evidence="8">
    <location>
        <begin position="2"/>
        <end position="116"/>
    </location>
</feature>
<protein>
    <submittedName>
        <fullName evidence="10">DNA-binding response regulator, OmpR family, contains REC and winged-helix (WHTH) domain</fullName>
    </submittedName>
</protein>
<dbReference type="InterPro" id="IPR001867">
    <property type="entry name" value="OmpR/PhoB-type_DNA-bd"/>
</dbReference>
<dbReference type="Proteomes" id="UP000182427">
    <property type="component" value="Chromosome I"/>
</dbReference>
<feature type="modified residue" description="4-aspartylphosphate" evidence="6">
    <location>
        <position position="51"/>
    </location>
</feature>
<dbReference type="PROSITE" id="PS50110">
    <property type="entry name" value="RESPONSE_REGULATORY"/>
    <property type="match status" value="1"/>
</dbReference>
<gene>
    <name evidence="10" type="ORF">SAMN05444167_1389</name>
</gene>
<dbReference type="Gene3D" id="6.10.250.690">
    <property type="match status" value="1"/>
</dbReference>
<proteinExistence type="predicted"/>
<dbReference type="Pfam" id="PF00486">
    <property type="entry name" value="Trans_reg_C"/>
    <property type="match status" value="1"/>
</dbReference>
<keyword evidence="3" id="KW-0805">Transcription regulation</keyword>
<dbReference type="CDD" id="cd00383">
    <property type="entry name" value="trans_reg_C"/>
    <property type="match status" value="1"/>
</dbReference>
<dbReference type="Gene3D" id="1.10.10.10">
    <property type="entry name" value="Winged helix-like DNA-binding domain superfamily/Winged helix DNA-binding domain"/>
    <property type="match status" value="1"/>
</dbReference>
<dbReference type="OrthoDB" id="116118at2"/>
<keyword evidence="5" id="KW-0804">Transcription</keyword>
<dbReference type="GO" id="GO:0006355">
    <property type="term" value="P:regulation of DNA-templated transcription"/>
    <property type="evidence" value="ECO:0007669"/>
    <property type="project" value="InterPro"/>
</dbReference>
<evidence type="ECO:0000259" key="9">
    <source>
        <dbReference type="PROSITE" id="PS51755"/>
    </source>
</evidence>
<sequence>MRVMVAEDDGALSVFLKKALELEGNTVRLVTDGAGVLEGIEEDMPDLLVLDLGLPRMDGVDVLRALHGQIDLMSVLVLSGRSQLSEKIECLNLGADDYLLKPFSMYELLARCKAIGRRRMGSSAGLLQCAGLRMDRIKRSVSYHEELLDFTSKEFTLLEYLLLQKGRAVSRRELLQNVWQMSPDAGTNVVDVYVNYLRRKLSAVGASGLVQTMRGEGYGIAAKQNDGLPRFATMPIDARYQTALEVA</sequence>
<keyword evidence="1 6" id="KW-0597">Phosphoprotein</keyword>
<dbReference type="SUPFAM" id="SSF52172">
    <property type="entry name" value="CheY-like"/>
    <property type="match status" value="1"/>
</dbReference>
<feature type="DNA-binding region" description="OmpR/PhoB-type" evidence="7">
    <location>
        <begin position="124"/>
        <end position="222"/>
    </location>
</feature>
<evidence type="ECO:0000256" key="2">
    <source>
        <dbReference type="ARBA" id="ARBA00023012"/>
    </source>
</evidence>
<organism evidence="10 11">
    <name type="scientific">Terriglobus roseus</name>
    <dbReference type="NCBI Taxonomy" id="392734"/>
    <lineage>
        <taxon>Bacteria</taxon>
        <taxon>Pseudomonadati</taxon>
        <taxon>Acidobacteriota</taxon>
        <taxon>Terriglobia</taxon>
        <taxon>Terriglobales</taxon>
        <taxon>Acidobacteriaceae</taxon>
        <taxon>Terriglobus</taxon>
    </lineage>
</organism>
<dbReference type="GO" id="GO:0032993">
    <property type="term" value="C:protein-DNA complex"/>
    <property type="evidence" value="ECO:0007669"/>
    <property type="project" value="TreeGrafter"/>
</dbReference>
<dbReference type="GO" id="GO:0000156">
    <property type="term" value="F:phosphorelay response regulator activity"/>
    <property type="evidence" value="ECO:0007669"/>
    <property type="project" value="TreeGrafter"/>
</dbReference>
<evidence type="ECO:0000313" key="10">
    <source>
        <dbReference type="EMBL" id="SDF10096.1"/>
    </source>
</evidence>
<keyword evidence="2" id="KW-0902">Two-component regulatory system</keyword>
<dbReference type="PANTHER" id="PTHR48111:SF1">
    <property type="entry name" value="TWO-COMPONENT RESPONSE REGULATOR ORR33"/>
    <property type="match status" value="1"/>
</dbReference>
<dbReference type="InterPro" id="IPR036388">
    <property type="entry name" value="WH-like_DNA-bd_sf"/>
</dbReference>
<evidence type="ECO:0000256" key="5">
    <source>
        <dbReference type="ARBA" id="ARBA00023163"/>
    </source>
</evidence>
<evidence type="ECO:0000259" key="8">
    <source>
        <dbReference type="PROSITE" id="PS50110"/>
    </source>
</evidence>
<dbReference type="InterPro" id="IPR001789">
    <property type="entry name" value="Sig_transdc_resp-reg_receiver"/>
</dbReference>
<evidence type="ECO:0000256" key="4">
    <source>
        <dbReference type="ARBA" id="ARBA00023125"/>
    </source>
</evidence>
<dbReference type="InterPro" id="IPR011006">
    <property type="entry name" value="CheY-like_superfamily"/>
</dbReference>
<keyword evidence="11" id="KW-1185">Reference proteome</keyword>
<dbReference type="RefSeq" id="WP_083344497.1">
    <property type="nucleotide sequence ID" value="NZ_LT629690.1"/>
</dbReference>
<feature type="domain" description="OmpR/PhoB-type" evidence="9">
    <location>
        <begin position="124"/>
        <end position="222"/>
    </location>
</feature>
<dbReference type="PROSITE" id="PS51755">
    <property type="entry name" value="OMPR_PHOB"/>
    <property type="match status" value="1"/>
</dbReference>
<evidence type="ECO:0000256" key="7">
    <source>
        <dbReference type="PROSITE-ProRule" id="PRU01091"/>
    </source>
</evidence>
<dbReference type="AlphaFoldDB" id="A0A1G7IC66"/>
<dbReference type="GO" id="GO:0005829">
    <property type="term" value="C:cytosol"/>
    <property type="evidence" value="ECO:0007669"/>
    <property type="project" value="TreeGrafter"/>
</dbReference>